<gene>
    <name evidence="1" type="ORF">M9H77_07879</name>
</gene>
<reference evidence="2" key="1">
    <citation type="journal article" date="2023" name="Nat. Plants">
        <title>Single-cell RNA sequencing provides a high-resolution roadmap for understanding the multicellular compartmentation of specialized metabolism.</title>
        <authorList>
            <person name="Sun S."/>
            <person name="Shen X."/>
            <person name="Li Y."/>
            <person name="Li Y."/>
            <person name="Wang S."/>
            <person name="Li R."/>
            <person name="Zhang H."/>
            <person name="Shen G."/>
            <person name="Guo B."/>
            <person name="Wei J."/>
            <person name="Xu J."/>
            <person name="St-Pierre B."/>
            <person name="Chen S."/>
            <person name="Sun C."/>
        </authorList>
    </citation>
    <scope>NUCLEOTIDE SEQUENCE [LARGE SCALE GENOMIC DNA]</scope>
</reference>
<organism evidence="1 2">
    <name type="scientific">Catharanthus roseus</name>
    <name type="common">Madagascar periwinkle</name>
    <name type="synonym">Vinca rosea</name>
    <dbReference type="NCBI Taxonomy" id="4058"/>
    <lineage>
        <taxon>Eukaryota</taxon>
        <taxon>Viridiplantae</taxon>
        <taxon>Streptophyta</taxon>
        <taxon>Embryophyta</taxon>
        <taxon>Tracheophyta</taxon>
        <taxon>Spermatophyta</taxon>
        <taxon>Magnoliopsida</taxon>
        <taxon>eudicotyledons</taxon>
        <taxon>Gunneridae</taxon>
        <taxon>Pentapetalae</taxon>
        <taxon>asterids</taxon>
        <taxon>lamiids</taxon>
        <taxon>Gentianales</taxon>
        <taxon>Apocynaceae</taxon>
        <taxon>Rauvolfioideae</taxon>
        <taxon>Vinceae</taxon>
        <taxon>Catharanthinae</taxon>
        <taxon>Catharanthus</taxon>
    </lineage>
</organism>
<dbReference type="EMBL" id="CM044702">
    <property type="protein sequence ID" value="KAI5676929.1"/>
    <property type="molecule type" value="Genomic_DNA"/>
</dbReference>
<comment type="caution">
    <text evidence="1">The sequence shown here is derived from an EMBL/GenBank/DDBJ whole genome shotgun (WGS) entry which is preliminary data.</text>
</comment>
<sequence length="147" mass="16992">MEDDLHNVEQALEGFVQHLSCLKGVKDLRREEEAILEQSSRRRNLGGHPMHSNEWAYGNRLGTRNGYHDTSCKRVPRNDIRNGGNYVNIDEWFHKRKCDYEGSCNSYNYGGYNCGRNSQTFGTTFRPLSYNNLKLPVLCGTFGPYDY</sequence>
<name>A0ACC0BWE2_CATRO</name>
<keyword evidence="2" id="KW-1185">Reference proteome</keyword>
<accession>A0ACC0BWE2</accession>
<proteinExistence type="predicted"/>
<evidence type="ECO:0000313" key="1">
    <source>
        <dbReference type="EMBL" id="KAI5676929.1"/>
    </source>
</evidence>
<protein>
    <submittedName>
        <fullName evidence="1">Uncharacterized protein</fullName>
    </submittedName>
</protein>
<evidence type="ECO:0000313" key="2">
    <source>
        <dbReference type="Proteomes" id="UP001060085"/>
    </source>
</evidence>
<dbReference type="Proteomes" id="UP001060085">
    <property type="component" value="Linkage Group LG02"/>
</dbReference>